<accession>A0A4V3IIG3</accession>
<proteinExistence type="predicted"/>
<dbReference type="AlphaFoldDB" id="A0A4V3IIG3"/>
<feature type="non-terminal residue" evidence="2">
    <location>
        <position position="62"/>
    </location>
</feature>
<dbReference type="InterPro" id="IPR036388">
    <property type="entry name" value="WH-like_DNA-bd_sf"/>
</dbReference>
<dbReference type="RefSeq" id="WP_134369376.1">
    <property type="nucleotide sequence ID" value="NZ_SOGN01000029.1"/>
</dbReference>
<dbReference type="GO" id="GO:0003723">
    <property type="term" value="F:RNA binding"/>
    <property type="evidence" value="ECO:0007669"/>
    <property type="project" value="InterPro"/>
</dbReference>
<name>A0A4V3IIG3_9MICO</name>
<reference evidence="2 3" key="1">
    <citation type="submission" date="2019-03" db="EMBL/GenBank/DDBJ databases">
        <title>Genomics of glacier-inhabiting Cryobacterium strains.</title>
        <authorList>
            <person name="Liu Q."/>
            <person name="Xin Y.-H."/>
        </authorList>
    </citation>
    <scope>NUCLEOTIDE SEQUENCE [LARGE SCALE GENOMIC DNA]</scope>
    <source>
        <strain evidence="2 3">TMT2-48-2</strain>
    </source>
</reference>
<dbReference type="Proteomes" id="UP000298433">
    <property type="component" value="Unassembled WGS sequence"/>
</dbReference>
<protein>
    <submittedName>
        <fullName evidence="2">ANTAR domain-containing protein</fullName>
    </submittedName>
</protein>
<organism evidence="2 3">
    <name type="scientific">Cryobacterium cheniae</name>
    <dbReference type="NCBI Taxonomy" id="1259262"/>
    <lineage>
        <taxon>Bacteria</taxon>
        <taxon>Bacillati</taxon>
        <taxon>Actinomycetota</taxon>
        <taxon>Actinomycetes</taxon>
        <taxon>Micrococcales</taxon>
        <taxon>Microbacteriaceae</taxon>
        <taxon>Cryobacterium</taxon>
    </lineage>
</organism>
<comment type="caution">
    <text evidence="2">The sequence shown here is derived from an EMBL/GenBank/DDBJ whole genome shotgun (WGS) entry which is preliminary data.</text>
</comment>
<dbReference type="EMBL" id="SOGN01000029">
    <property type="protein sequence ID" value="TFC81988.1"/>
    <property type="molecule type" value="Genomic_DNA"/>
</dbReference>
<dbReference type="Gene3D" id="1.10.10.10">
    <property type="entry name" value="Winged helix-like DNA-binding domain superfamily/Winged helix DNA-binding domain"/>
    <property type="match status" value="1"/>
</dbReference>
<evidence type="ECO:0000313" key="2">
    <source>
        <dbReference type="EMBL" id="TFC81988.1"/>
    </source>
</evidence>
<keyword evidence="3" id="KW-1185">Reference proteome</keyword>
<dbReference type="Pfam" id="PF03861">
    <property type="entry name" value="ANTAR"/>
    <property type="match status" value="1"/>
</dbReference>
<sequence length="62" mass="6866">MVALSRFDGVEKPRQADLVRNASRTLIEQAEGVVSEGAELSMDEAFAALRTYARDHNRTLTT</sequence>
<dbReference type="PROSITE" id="PS50921">
    <property type="entry name" value="ANTAR"/>
    <property type="match status" value="1"/>
</dbReference>
<evidence type="ECO:0000259" key="1">
    <source>
        <dbReference type="PROSITE" id="PS50921"/>
    </source>
</evidence>
<dbReference type="InterPro" id="IPR005561">
    <property type="entry name" value="ANTAR"/>
</dbReference>
<dbReference type="OrthoDB" id="3683444at2"/>
<feature type="domain" description="ANTAR" evidence="1">
    <location>
        <begin position="7"/>
        <end position="62"/>
    </location>
</feature>
<gene>
    <name evidence="2" type="ORF">E3T23_05445</name>
</gene>
<evidence type="ECO:0000313" key="3">
    <source>
        <dbReference type="Proteomes" id="UP000298433"/>
    </source>
</evidence>